<feature type="region of interest" description="Disordered" evidence="1">
    <location>
        <begin position="91"/>
        <end position="110"/>
    </location>
</feature>
<evidence type="ECO:0000256" key="1">
    <source>
        <dbReference type="SAM" id="MobiDB-lite"/>
    </source>
</evidence>
<name>A0ABV0MU08_9TELE</name>
<protein>
    <submittedName>
        <fullName evidence="2">Uncharacterized protein</fullName>
    </submittedName>
</protein>
<proteinExistence type="predicted"/>
<gene>
    <name evidence="2" type="ORF">GOODEAATRI_021446</name>
</gene>
<evidence type="ECO:0000313" key="2">
    <source>
        <dbReference type="EMBL" id="MEQ2162603.1"/>
    </source>
</evidence>
<organism evidence="2 3">
    <name type="scientific">Goodea atripinnis</name>
    <dbReference type="NCBI Taxonomy" id="208336"/>
    <lineage>
        <taxon>Eukaryota</taxon>
        <taxon>Metazoa</taxon>
        <taxon>Chordata</taxon>
        <taxon>Craniata</taxon>
        <taxon>Vertebrata</taxon>
        <taxon>Euteleostomi</taxon>
        <taxon>Actinopterygii</taxon>
        <taxon>Neopterygii</taxon>
        <taxon>Teleostei</taxon>
        <taxon>Neoteleostei</taxon>
        <taxon>Acanthomorphata</taxon>
        <taxon>Ovalentaria</taxon>
        <taxon>Atherinomorphae</taxon>
        <taxon>Cyprinodontiformes</taxon>
        <taxon>Goodeidae</taxon>
        <taxon>Goodea</taxon>
    </lineage>
</organism>
<comment type="caution">
    <text evidence="2">The sequence shown here is derived from an EMBL/GenBank/DDBJ whole genome shotgun (WGS) entry which is preliminary data.</text>
</comment>
<evidence type="ECO:0000313" key="3">
    <source>
        <dbReference type="Proteomes" id="UP001476798"/>
    </source>
</evidence>
<keyword evidence="3" id="KW-1185">Reference proteome</keyword>
<dbReference type="Proteomes" id="UP001476798">
    <property type="component" value="Unassembled WGS sequence"/>
</dbReference>
<sequence length="110" mass="12132">MYYTLYRQKYWLACLYTTLNFNFNKKTIHRGQAGGQEAIPRRHKVQEDDLEAGSGRDNSLEAGNGEGGLGASDGKRAFEASDVVAGTLEVNQGTRRTLSGRRPGNLENPL</sequence>
<dbReference type="EMBL" id="JAHRIO010012091">
    <property type="protein sequence ID" value="MEQ2162603.1"/>
    <property type="molecule type" value="Genomic_DNA"/>
</dbReference>
<feature type="region of interest" description="Disordered" evidence="1">
    <location>
        <begin position="30"/>
        <end position="74"/>
    </location>
</feature>
<reference evidence="2 3" key="1">
    <citation type="submission" date="2021-06" db="EMBL/GenBank/DDBJ databases">
        <authorList>
            <person name="Palmer J.M."/>
        </authorList>
    </citation>
    <scope>NUCLEOTIDE SEQUENCE [LARGE SCALE GENOMIC DNA]</scope>
    <source>
        <strain evidence="2 3">GA_2019</strain>
        <tissue evidence="2">Muscle</tissue>
    </source>
</reference>
<accession>A0ABV0MU08</accession>